<dbReference type="Proteomes" id="UP000054773">
    <property type="component" value="Unassembled WGS sequence"/>
</dbReference>
<sequence length="249" mass="28320">MGFQYKSYSELKAAWAETKRLYCAHHKATDIHSLPANRKHRQVQMEVIENVFLEIEKNAKMEDGRRAKIITGFVHILREEIKNAGEQTGYLSRLLKSMIGETEKSDKLEKDQVENILDVATAGSMVVAAWQFFNSVVYENDKIGDKVRKQHAFKVDGLDITRYHSHMVQLKDRYSDAVFVSANTKTEKELQEEAEELKRAERAKNPGMLASVKSGLTSMIWGSNAKAEKKEEKEEKVDDNTPSAQPTNG</sequence>
<reference evidence="2 3" key="1">
    <citation type="submission" date="2015-11" db="EMBL/GenBank/DDBJ databases">
        <title>Genomic analysis of 38 Legionella species identifies large and diverse effector repertoires.</title>
        <authorList>
            <person name="Burstein D."/>
            <person name="Amaro F."/>
            <person name="Zusman T."/>
            <person name="Lifshitz Z."/>
            <person name="Cohen O."/>
            <person name="Gilbert J.A."/>
            <person name="Pupko T."/>
            <person name="Shuman H.A."/>
            <person name="Segal G."/>
        </authorList>
    </citation>
    <scope>NUCLEOTIDE SEQUENCE [LARGE SCALE GENOMIC DNA]</scope>
    <source>
        <strain evidence="2 3">SE-32A-C8</strain>
    </source>
</reference>
<protein>
    <recommendedName>
        <fullName evidence="4">Dot/Icm T4SS effector</fullName>
    </recommendedName>
</protein>
<dbReference type="RefSeq" id="WP_058525206.1">
    <property type="nucleotide sequence ID" value="NZ_CAAAHY010000004.1"/>
</dbReference>
<dbReference type="InterPro" id="IPR031758">
    <property type="entry name" value="SoDot-IcmSS"/>
</dbReference>
<evidence type="ECO:0008006" key="4">
    <source>
        <dbReference type="Google" id="ProtNLM"/>
    </source>
</evidence>
<accession>A0A0W0TW91</accession>
<evidence type="ECO:0000313" key="3">
    <source>
        <dbReference type="Proteomes" id="UP000054773"/>
    </source>
</evidence>
<name>A0A0W0TW91_LEGER</name>
<dbReference type="EMBL" id="LNYA01000001">
    <property type="protein sequence ID" value="KTC99903.1"/>
    <property type="molecule type" value="Genomic_DNA"/>
</dbReference>
<organism evidence="2 3">
    <name type="scientific">Legionella erythra</name>
    <dbReference type="NCBI Taxonomy" id="448"/>
    <lineage>
        <taxon>Bacteria</taxon>
        <taxon>Pseudomonadati</taxon>
        <taxon>Pseudomonadota</taxon>
        <taxon>Gammaproteobacteria</taxon>
        <taxon>Legionellales</taxon>
        <taxon>Legionellaceae</taxon>
        <taxon>Legionella</taxon>
    </lineage>
</organism>
<feature type="compositionally biased region" description="Basic and acidic residues" evidence="1">
    <location>
        <begin position="226"/>
        <end position="239"/>
    </location>
</feature>
<dbReference type="AlphaFoldDB" id="A0A0W0TW91"/>
<gene>
    <name evidence="2" type="ORF">Lery_0013</name>
</gene>
<dbReference type="Pfam" id="PF16848">
    <property type="entry name" value="SoDot-IcmSS"/>
    <property type="match status" value="1"/>
</dbReference>
<proteinExistence type="predicted"/>
<comment type="caution">
    <text evidence="2">The sequence shown here is derived from an EMBL/GenBank/DDBJ whole genome shotgun (WGS) entry which is preliminary data.</text>
</comment>
<dbReference type="InterPro" id="IPR044887">
    <property type="entry name" value="SoDot-IcmSS_sf"/>
</dbReference>
<feature type="compositionally biased region" description="Polar residues" evidence="1">
    <location>
        <begin position="240"/>
        <end position="249"/>
    </location>
</feature>
<feature type="region of interest" description="Disordered" evidence="1">
    <location>
        <begin position="223"/>
        <end position="249"/>
    </location>
</feature>
<keyword evidence="3" id="KW-1185">Reference proteome</keyword>
<dbReference type="OrthoDB" id="5651423at2"/>
<dbReference type="Gene3D" id="1.20.1440.330">
    <property type="match status" value="1"/>
</dbReference>
<dbReference type="PATRIC" id="fig|448.7.peg.14"/>
<evidence type="ECO:0000256" key="1">
    <source>
        <dbReference type="SAM" id="MobiDB-lite"/>
    </source>
</evidence>
<evidence type="ECO:0000313" key="2">
    <source>
        <dbReference type="EMBL" id="KTC99903.1"/>
    </source>
</evidence>